<dbReference type="InterPro" id="IPR020590">
    <property type="entry name" value="Guanylate_kinase_CS"/>
</dbReference>
<dbReference type="Proteomes" id="UP001595886">
    <property type="component" value="Unassembled WGS sequence"/>
</dbReference>
<evidence type="ECO:0000256" key="3">
    <source>
        <dbReference type="ARBA" id="ARBA00016296"/>
    </source>
</evidence>
<name>A0ABV9QZQ9_9GAMM</name>
<evidence type="ECO:0000256" key="2">
    <source>
        <dbReference type="ARBA" id="ARBA00012961"/>
    </source>
</evidence>
<keyword evidence="6 9" id="KW-0418">Kinase</keyword>
<comment type="catalytic activity">
    <reaction evidence="9">
        <text>GMP + ATP = GDP + ADP</text>
        <dbReference type="Rhea" id="RHEA:20780"/>
        <dbReference type="ChEBI" id="CHEBI:30616"/>
        <dbReference type="ChEBI" id="CHEBI:58115"/>
        <dbReference type="ChEBI" id="CHEBI:58189"/>
        <dbReference type="ChEBI" id="CHEBI:456216"/>
        <dbReference type="EC" id="2.7.4.8"/>
    </reaction>
</comment>
<dbReference type="SUPFAM" id="SSF52540">
    <property type="entry name" value="P-loop containing nucleoside triphosphate hydrolases"/>
    <property type="match status" value="1"/>
</dbReference>
<dbReference type="GO" id="GO:0004385">
    <property type="term" value="F:GMP kinase activity"/>
    <property type="evidence" value="ECO:0007669"/>
    <property type="project" value="UniProtKB-EC"/>
</dbReference>
<keyword evidence="5 9" id="KW-0547">Nucleotide-binding</keyword>
<organism evidence="11 12">
    <name type="scientific">Dokdonella ginsengisoli</name>
    <dbReference type="NCBI Taxonomy" id="363846"/>
    <lineage>
        <taxon>Bacteria</taxon>
        <taxon>Pseudomonadati</taxon>
        <taxon>Pseudomonadota</taxon>
        <taxon>Gammaproteobacteria</taxon>
        <taxon>Lysobacterales</taxon>
        <taxon>Rhodanobacteraceae</taxon>
        <taxon>Dokdonella</taxon>
    </lineage>
</organism>
<keyword evidence="9" id="KW-0963">Cytoplasm</keyword>
<evidence type="ECO:0000313" key="12">
    <source>
        <dbReference type="Proteomes" id="UP001595886"/>
    </source>
</evidence>
<dbReference type="InterPro" id="IPR008144">
    <property type="entry name" value="Guanylate_kin-like_dom"/>
</dbReference>
<feature type="domain" description="Guanylate kinase-like" evidence="10">
    <location>
        <begin position="3"/>
        <end position="181"/>
    </location>
</feature>
<dbReference type="EMBL" id="JBHSHD010000015">
    <property type="protein sequence ID" value="MFC4822193.1"/>
    <property type="molecule type" value="Genomic_DNA"/>
</dbReference>
<evidence type="ECO:0000259" key="10">
    <source>
        <dbReference type="PROSITE" id="PS50052"/>
    </source>
</evidence>
<dbReference type="Gene3D" id="3.40.50.300">
    <property type="entry name" value="P-loop containing nucleotide triphosphate hydrolases"/>
    <property type="match status" value="1"/>
</dbReference>
<comment type="caution">
    <text evidence="11">The sequence shown here is derived from an EMBL/GenBank/DDBJ whole genome shotgun (WGS) entry which is preliminary data.</text>
</comment>
<dbReference type="PROSITE" id="PS50052">
    <property type="entry name" value="GUANYLATE_KINASE_2"/>
    <property type="match status" value="1"/>
</dbReference>
<evidence type="ECO:0000256" key="8">
    <source>
        <dbReference type="ARBA" id="ARBA00030128"/>
    </source>
</evidence>
<comment type="function">
    <text evidence="9">Essential for recycling GMP and indirectly, cGMP.</text>
</comment>
<evidence type="ECO:0000256" key="6">
    <source>
        <dbReference type="ARBA" id="ARBA00022777"/>
    </source>
</evidence>
<comment type="similarity">
    <text evidence="1 9">Belongs to the guanylate kinase family.</text>
</comment>
<reference evidence="12" key="1">
    <citation type="journal article" date="2019" name="Int. J. Syst. Evol. Microbiol.">
        <title>The Global Catalogue of Microorganisms (GCM) 10K type strain sequencing project: providing services to taxonomists for standard genome sequencing and annotation.</title>
        <authorList>
            <consortium name="The Broad Institute Genomics Platform"/>
            <consortium name="The Broad Institute Genome Sequencing Center for Infectious Disease"/>
            <person name="Wu L."/>
            <person name="Ma J."/>
        </authorList>
    </citation>
    <scope>NUCLEOTIDE SEQUENCE [LARGE SCALE GENOMIC DNA]</scope>
    <source>
        <strain evidence="12">CCUG 30340</strain>
    </source>
</reference>
<gene>
    <name evidence="9 11" type="primary">gmk</name>
    <name evidence="11" type="ORF">ACFO6Q_17840</name>
</gene>
<keyword evidence="4 9" id="KW-0808">Transferase</keyword>
<dbReference type="RefSeq" id="WP_380022472.1">
    <property type="nucleotide sequence ID" value="NZ_JBHSHD010000015.1"/>
</dbReference>
<evidence type="ECO:0000256" key="5">
    <source>
        <dbReference type="ARBA" id="ARBA00022741"/>
    </source>
</evidence>
<dbReference type="PROSITE" id="PS00856">
    <property type="entry name" value="GUANYLATE_KINASE_1"/>
    <property type="match status" value="1"/>
</dbReference>
<dbReference type="CDD" id="cd00071">
    <property type="entry name" value="GMPK"/>
    <property type="match status" value="1"/>
</dbReference>
<evidence type="ECO:0000256" key="9">
    <source>
        <dbReference type="HAMAP-Rule" id="MF_00328"/>
    </source>
</evidence>
<sequence>MSGTLYIVAAPSGSGKTSLVNALLEREPGISLSVSYTSRLPRPGEVDGKHYHFVSRDVFERMAAGGMFYEYANVHGDLKGTARNAVEPLLAAGHDVLLEIDWQGARQVRAACPDSVSVFILPPSRAELERRLRARASDSAETIARRLADSREEIAHAGDFDFIVVNDQFADALADLRAIVAGQRLRRAAQLSRHAVLIADLLKNE</sequence>
<keyword evidence="7 9" id="KW-0067">ATP-binding</keyword>
<dbReference type="InterPro" id="IPR017665">
    <property type="entry name" value="Guanylate_kinase"/>
</dbReference>
<comment type="subcellular location">
    <subcellularLocation>
        <location evidence="9">Cytoplasm</location>
    </subcellularLocation>
</comment>
<dbReference type="PANTHER" id="PTHR23117:SF13">
    <property type="entry name" value="GUANYLATE KINASE"/>
    <property type="match status" value="1"/>
</dbReference>
<evidence type="ECO:0000256" key="1">
    <source>
        <dbReference type="ARBA" id="ARBA00005790"/>
    </source>
</evidence>
<feature type="binding site" evidence="9">
    <location>
        <begin position="10"/>
        <end position="17"/>
    </location>
    <ligand>
        <name>ATP</name>
        <dbReference type="ChEBI" id="CHEBI:30616"/>
    </ligand>
</feature>
<dbReference type="Gene3D" id="3.30.63.10">
    <property type="entry name" value="Guanylate Kinase phosphate binding domain"/>
    <property type="match status" value="1"/>
</dbReference>
<dbReference type="InterPro" id="IPR027417">
    <property type="entry name" value="P-loop_NTPase"/>
</dbReference>
<proteinExistence type="inferred from homology"/>
<dbReference type="SMART" id="SM00072">
    <property type="entry name" value="GuKc"/>
    <property type="match status" value="1"/>
</dbReference>
<dbReference type="Pfam" id="PF00625">
    <property type="entry name" value="Guanylate_kin"/>
    <property type="match status" value="1"/>
</dbReference>
<evidence type="ECO:0000256" key="7">
    <source>
        <dbReference type="ARBA" id="ARBA00022840"/>
    </source>
</evidence>
<evidence type="ECO:0000313" key="11">
    <source>
        <dbReference type="EMBL" id="MFC4822193.1"/>
    </source>
</evidence>
<protein>
    <recommendedName>
        <fullName evidence="3 9">Guanylate kinase</fullName>
        <ecNumber evidence="2 9">2.7.4.8</ecNumber>
    </recommendedName>
    <alternativeName>
        <fullName evidence="8 9">GMP kinase</fullName>
    </alternativeName>
</protein>
<dbReference type="HAMAP" id="MF_00328">
    <property type="entry name" value="Guanylate_kinase"/>
    <property type="match status" value="1"/>
</dbReference>
<dbReference type="NCBIfam" id="TIGR03263">
    <property type="entry name" value="guanyl_kin"/>
    <property type="match status" value="1"/>
</dbReference>
<accession>A0ABV9QZQ9</accession>
<dbReference type="InterPro" id="IPR008145">
    <property type="entry name" value="GK/Ca_channel_bsu"/>
</dbReference>
<keyword evidence="12" id="KW-1185">Reference proteome</keyword>
<evidence type="ECO:0000256" key="4">
    <source>
        <dbReference type="ARBA" id="ARBA00022679"/>
    </source>
</evidence>
<dbReference type="PANTHER" id="PTHR23117">
    <property type="entry name" value="GUANYLATE KINASE-RELATED"/>
    <property type="match status" value="1"/>
</dbReference>
<dbReference type="EC" id="2.7.4.8" evidence="2 9"/>